<dbReference type="InParanoid" id="K1QAE0"/>
<sequence>MRKYCLLVLALASALVLETSALGSCPYCETSYNHCLELFGCSNRISDSDRCYQYCFYRFEVCETTTNCKPQAPPSLEEFENAINS</sequence>
<dbReference type="HOGENOM" id="CLU_2514832_0_0_1"/>
<accession>K1QAE0</accession>
<protein>
    <submittedName>
        <fullName evidence="1">Uncharacterized protein</fullName>
    </submittedName>
</protein>
<proteinExistence type="predicted"/>
<name>K1QAE0_MAGGI</name>
<reference evidence="1" key="1">
    <citation type="journal article" date="2012" name="Nature">
        <title>The oyster genome reveals stress adaptation and complexity of shell formation.</title>
        <authorList>
            <person name="Zhang G."/>
            <person name="Fang X."/>
            <person name="Guo X."/>
            <person name="Li L."/>
            <person name="Luo R."/>
            <person name="Xu F."/>
            <person name="Yang P."/>
            <person name="Zhang L."/>
            <person name="Wang X."/>
            <person name="Qi H."/>
            <person name="Xiong Z."/>
            <person name="Que H."/>
            <person name="Xie Y."/>
            <person name="Holland P.W."/>
            <person name="Paps J."/>
            <person name="Zhu Y."/>
            <person name="Wu F."/>
            <person name="Chen Y."/>
            <person name="Wang J."/>
            <person name="Peng C."/>
            <person name="Meng J."/>
            <person name="Yang L."/>
            <person name="Liu J."/>
            <person name="Wen B."/>
            <person name="Zhang N."/>
            <person name="Huang Z."/>
            <person name="Zhu Q."/>
            <person name="Feng Y."/>
            <person name="Mount A."/>
            <person name="Hedgecock D."/>
            <person name="Xu Z."/>
            <person name="Liu Y."/>
            <person name="Domazet-Loso T."/>
            <person name="Du Y."/>
            <person name="Sun X."/>
            <person name="Zhang S."/>
            <person name="Liu B."/>
            <person name="Cheng P."/>
            <person name="Jiang X."/>
            <person name="Li J."/>
            <person name="Fan D."/>
            <person name="Wang W."/>
            <person name="Fu W."/>
            <person name="Wang T."/>
            <person name="Wang B."/>
            <person name="Zhang J."/>
            <person name="Peng Z."/>
            <person name="Li Y."/>
            <person name="Li N."/>
            <person name="Wang J."/>
            <person name="Chen M."/>
            <person name="He Y."/>
            <person name="Tan F."/>
            <person name="Song X."/>
            <person name="Zheng Q."/>
            <person name="Huang R."/>
            <person name="Yang H."/>
            <person name="Du X."/>
            <person name="Chen L."/>
            <person name="Yang M."/>
            <person name="Gaffney P.M."/>
            <person name="Wang S."/>
            <person name="Luo L."/>
            <person name="She Z."/>
            <person name="Ming Y."/>
            <person name="Huang W."/>
            <person name="Zhang S."/>
            <person name="Huang B."/>
            <person name="Zhang Y."/>
            <person name="Qu T."/>
            <person name="Ni P."/>
            <person name="Miao G."/>
            <person name="Wang J."/>
            <person name="Wang Q."/>
            <person name="Steinberg C.E."/>
            <person name="Wang H."/>
            <person name="Li N."/>
            <person name="Qian L."/>
            <person name="Zhang G."/>
            <person name="Li Y."/>
            <person name="Yang H."/>
            <person name="Liu X."/>
            <person name="Wang J."/>
            <person name="Yin Y."/>
            <person name="Wang J."/>
        </authorList>
    </citation>
    <scope>NUCLEOTIDE SEQUENCE [LARGE SCALE GENOMIC DNA]</scope>
    <source>
        <strain evidence="1">05x7-T-G4-1.051#20</strain>
    </source>
</reference>
<organism evidence="1">
    <name type="scientific">Magallana gigas</name>
    <name type="common">Pacific oyster</name>
    <name type="synonym">Crassostrea gigas</name>
    <dbReference type="NCBI Taxonomy" id="29159"/>
    <lineage>
        <taxon>Eukaryota</taxon>
        <taxon>Metazoa</taxon>
        <taxon>Spiralia</taxon>
        <taxon>Lophotrochozoa</taxon>
        <taxon>Mollusca</taxon>
        <taxon>Bivalvia</taxon>
        <taxon>Autobranchia</taxon>
        <taxon>Pteriomorphia</taxon>
        <taxon>Ostreida</taxon>
        <taxon>Ostreoidea</taxon>
        <taxon>Ostreidae</taxon>
        <taxon>Magallana</taxon>
    </lineage>
</organism>
<evidence type="ECO:0000313" key="1">
    <source>
        <dbReference type="EMBL" id="EKC28264.1"/>
    </source>
</evidence>
<dbReference type="EMBL" id="JH818239">
    <property type="protein sequence ID" value="EKC28264.1"/>
    <property type="molecule type" value="Genomic_DNA"/>
</dbReference>
<dbReference type="AlphaFoldDB" id="K1QAE0"/>
<gene>
    <name evidence="1" type="ORF">CGI_10006056</name>
</gene>